<dbReference type="Proteomes" id="UP000006558">
    <property type="component" value="Chromosome"/>
</dbReference>
<dbReference type="EMBL" id="CP000702">
    <property type="protein sequence ID" value="ABQ47219.1"/>
    <property type="molecule type" value="Genomic_DNA"/>
</dbReference>
<evidence type="ECO:0000313" key="1">
    <source>
        <dbReference type="EMBL" id="ABQ47219.1"/>
    </source>
</evidence>
<reference evidence="1 2" key="2">
    <citation type="journal article" date="2009" name="Proc. Natl. Acad. Sci. U.S.A.">
        <title>On the chimeric nature, thermophilic origin, and phylogenetic placement of the Thermotogales.</title>
        <authorList>
            <person name="Zhaxybayeva O."/>
            <person name="Swithers K.S."/>
            <person name="Lapierre P."/>
            <person name="Fournier G.P."/>
            <person name="Bickhart D.M."/>
            <person name="DeBoy R.T."/>
            <person name="Nelson K.E."/>
            <person name="Nesbo C.L."/>
            <person name="Doolittle W.F."/>
            <person name="Gogarten J.P."/>
            <person name="Noll K.M."/>
        </authorList>
    </citation>
    <scope>NUCLEOTIDE SEQUENCE [LARGE SCALE GENOMIC DNA]</scope>
    <source>
        <strain evidence="2">ATCC BAA-488 / DSM 13995 / JCM 10881 / RKU-1</strain>
    </source>
</reference>
<proteinExistence type="predicted"/>
<gene>
    <name evidence="1" type="ordered locus">Tpet_1205</name>
</gene>
<evidence type="ECO:0000313" key="2">
    <source>
        <dbReference type="Proteomes" id="UP000006558"/>
    </source>
</evidence>
<dbReference type="HOGENOM" id="CLU_126611_0_0_0"/>
<organism evidence="1 2">
    <name type="scientific">Thermotoga petrophila (strain ATCC BAA-488 / DSM 13995 / JCM 10881 / RKU-1)</name>
    <dbReference type="NCBI Taxonomy" id="390874"/>
    <lineage>
        <taxon>Bacteria</taxon>
        <taxon>Thermotogati</taxon>
        <taxon>Thermotogota</taxon>
        <taxon>Thermotogae</taxon>
        <taxon>Thermotogales</taxon>
        <taxon>Thermotogaceae</taxon>
        <taxon>Thermotoga</taxon>
    </lineage>
</organism>
<protein>
    <submittedName>
        <fullName evidence="1">Uncharacterized protein</fullName>
    </submittedName>
</protein>
<accession>A5ILZ6</accession>
<sequence length="183" mass="21198">MRKSLAFLIVSVLLSISFGSFLYLVPLSVDFPEELYESTGTRSFLVKYFTLFEDEFQKGIVFSGWIFSPSDQATATVEVKLEGEKEQHSFSVEAKRKGFYLVIPPHLLVFPKDLKVFIGKYEVGGVSLVDRDDHPFNSCCASFLLRRYREKVREESGKLFSGTWSFYHNRGAFTYRDQRNIWI</sequence>
<dbReference type="STRING" id="390874.Tpet_1205"/>
<dbReference type="KEGG" id="tpt:Tpet_1205"/>
<dbReference type="AlphaFoldDB" id="A5ILZ6"/>
<reference evidence="2" key="1">
    <citation type="submission" date="2007-05" db="EMBL/GenBank/DDBJ databases">
        <title>Complete sequence of Thermotoga petrophila RKU-1.</title>
        <authorList>
            <consortium name="US DOE Joint Genome Institute"/>
            <person name="Copeland A."/>
            <person name="Lucas S."/>
            <person name="Lapidus A."/>
            <person name="Barry K."/>
            <person name="Glavina del Rio T."/>
            <person name="Dalin E."/>
            <person name="Tice H."/>
            <person name="Pitluck S."/>
            <person name="Sims D."/>
            <person name="Brettin T."/>
            <person name="Bruce D."/>
            <person name="Detter J.C."/>
            <person name="Han C."/>
            <person name="Tapia R."/>
            <person name="Schmutz J."/>
            <person name="Larimer F."/>
            <person name="Land M."/>
            <person name="Hauser L."/>
            <person name="Kyrpides N."/>
            <person name="Mikhailova N."/>
            <person name="Nelson K."/>
            <person name="Gogarten J.P."/>
            <person name="Noll K."/>
            <person name="Richardson P."/>
        </authorList>
    </citation>
    <scope>NUCLEOTIDE SEQUENCE [LARGE SCALE GENOMIC DNA]</scope>
    <source>
        <strain evidence="2">ATCC BAA-488 / DSM 13995 / JCM 10881 / RKU-1</strain>
    </source>
</reference>
<name>A5ILZ6_THEP1</name>